<dbReference type="InterPro" id="IPR038324">
    <property type="entry name" value="Rpb4/RPC9_sf"/>
</dbReference>
<comment type="subcellular location">
    <subcellularLocation>
        <location evidence="1">Nucleus</location>
    </subcellularLocation>
</comment>
<comment type="caution">
    <text evidence="6">The sequence shown here is derived from an EMBL/GenBank/DDBJ whole genome shotgun (WGS) entry which is preliminary data.</text>
</comment>
<name>A0AAJ0LXL6_9PEZI</name>
<dbReference type="GO" id="GO:0000166">
    <property type="term" value="F:nucleotide binding"/>
    <property type="evidence" value="ECO:0007669"/>
    <property type="project" value="InterPro"/>
</dbReference>
<dbReference type="PANTHER" id="PTHR21297">
    <property type="entry name" value="DNA-DIRECTED RNA POLYMERASE II"/>
    <property type="match status" value="1"/>
</dbReference>
<sequence length="163" mass="17719">MAGPTRATVPHPLSRRRPPPTGDEETTSVLRLGEYTDVPCLSVSEANTILQKVIEARNKPDDNGRKPPAMPNTDVFTKTADYLKSFARFNGEQAVQQVESVSSKLVGRGGGEGITGFERAQLGTLCCDTVEEARTLIPSLEGKVSDDDLQQVLDDISKLRDFS</sequence>
<evidence type="ECO:0000256" key="4">
    <source>
        <dbReference type="SAM" id="MobiDB-lite"/>
    </source>
</evidence>
<dbReference type="SMART" id="SM00657">
    <property type="entry name" value="RPOL4c"/>
    <property type="match status" value="1"/>
</dbReference>
<keyword evidence="2" id="KW-0539">Nucleus</keyword>
<evidence type="ECO:0000256" key="3">
    <source>
        <dbReference type="ARBA" id="ARBA00025724"/>
    </source>
</evidence>
<dbReference type="Proteomes" id="UP001271007">
    <property type="component" value="Unassembled WGS sequence"/>
</dbReference>
<comment type="similarity">
    <text evidence="3">Belongs to the eukaryotic RPB4 RNA polymerase subunit family.</text>
</comment>
<dbReference type="Pfam" id="PF03874">
    <property type="entry name" value="RNA_pol_Rpb4"/>
    <property type="match status" value="1"/>
</dbReference>
<dbReference type="AlphaFoldDB" id="A0AAJ0LXL6"/>
<dbReference type="InterPro" id="IPR010997">
    <property type="entry name" value="HRDC-like_sf"/>
</dbReference>
<protein>
    <submittedName>
        <fullName evidence="6">RNA polymerase B</fullName>
    </submittedName>
</protein>
<dbReference type="GO" id="GO:0005634">
    <property type="term" value="C:nucleus"/>
    <property type="evidence" value="ECO:0007669"/>
    <property type="project" value="UniProtKB-SubCell"/>
</dbReference>
<gene>
    <name evidence="6" type="primary">RPB4</name>
    <name evidence="6" type="ORF">LTR09_000696</name>
</gene>
<dbReference type="GO" id="GO:0006352">
    <property type="term" value="P:DNA-templated transcription initiation"/>
    <property type="evidence" value="ECO:0007669"/>
    <property type="project" value="InterPro"/>
</dbReference>
<dbReference type="InterPro" id="IPR005574">
    <property type="entry name" value="Rpb4/RPC9"/>
</dbReference>
<evidence type="ECO:0000256" key="1">
    <source>
        <dbReference type="ARBA" id="ARBA00004123"/>
    </source>
</evidence>
<evidence type="ECO:0000259" key="5">
    <source>
        <dbReference type="SMART" id="SM00657"/>
    </source>
</evidence>
<dbReference type="EMBL" id="JAWDJX010000001">
    <property type="protein sequence ID" value="KAK3059130.1"/>
    <property type="molecule type" value="Genomic_DNA"/>
</dbReference>
<dbReference type="SUPFAM" id="SSF47819">
    <property type="entry name" value="HRDC-like"/>
    <property type="match status" value="1"/>
</dbReference>
<dbReference type="InterPro" id="IPR045222">
    <property type="entry name" value="Rpb4-like"/>
</dbReference>
<keyword evidence="7" id="KW-1185">Reference proteome</keyword>
<accession>A0AAJ0LXL6</accession>
<dbReference type="Gene3D" id="1.20.1250.40">
    <property type="match status" value="1"/>
</dbReference>
<organism evidence="6 7">
    <name type="scientific">Extremus antarcticus</name>
    <dbReference type="NCBI Taxonomy" id="702011"/>
    <lineage>
        <taxon>Eukaryota</taxon>
        <taxon>Fungi</taxon>
        <taxon>Dikarya</taxon>
        <taxon>Ascomycota</taxon>
        <taxon>Pezizomycotina</taxon>
        <taxon>Dothideomycetes</taxon>
        <taxon>Dothideomycetidae</taxon>
        <taxon>Mycosphaerellales</taxon>
        <taxon>Extremaceae</taxon>
        <taxon>Extremus</taxon>
    </lineage>
</organism>
<dbReference type="InterPro" id="IPR006590">
    <property type="entry name" value="RNA_pol_Rpb4/RPC9_core"/>
</dbReference>
<feature type="domain" description="RNA polymerase Rpb4/RPC9 core" evidence="5">
    <location>
        <begin position="33"/>
        <end position="163"/>
    </location>
</feature>
<reference evidence="6" key="1">
    <citation type="submission" date="2023-04" db="EMBL/GenBank/DDBJ databases">
        <title>Black Yeasts Isolated from many extreme environments.</title>
        <authorList>
            <person name="Coleine C."/>
            <person name="Stajich J.E."/>
            <person name="Selbmann L."/>
        </authorList>
    </citation>
    <scope>NUCLEOTIDE SEQUENCE</scope>
    <source>
        <strain evidence="6">CCFEE 5312</strain>
    </source>
</reference>
<evidence type="ECO:0000256" key="2">
    <source>
        <dbReference type="ARBA" id="ARBA00023242"/>
    </source>
</evidence>
<evidence type="ECO:0000313" key="6">
    <source>
        <dbReference type="EMBL" id="KAK3059130.1"/>
    </source>
</evidence>
<dbReference type="GO" id="GO:0030880">
    <property type="term" value="C:RNA polymerase complex"/>
    <property type="evidence" value="ECO:0007669"/>
    <property type="project" value="InterPro"/>
</dbReference>
<evidence type="ECO:0000313" key="7">
    <source>
        <dbReference type="Proteomes" id="UP001271007"/>
    </source>
</evidence>
<feature type="region of interest" description="Disordered" evidence="4">
    <location>
        <begin position="1"/>
        <end position="28"/>
    </location>
</feature>
<proteinExistence type="inferred from homology"/>